<name>A0A2P2PAW8_RHIMU</name>
<accession>A0A2P2PAW8</accession>
<dbReference type="AlphaFoldDB" id="A0A2P2PAW8"/>
<protein>
    <submittedName>
        <fullName evidence="1">Uncharacterized protein</fullName>
    </submittedName>
</protein>
<organism evidence="1">
    <name type="scientific">Rhizophora mucronata</name>
    <name type="common">Asiatic mangrove</name>
    <dbReference type="NCBI Taxonomy" id="61149"/>
    <lineage>
        <taxon>Eukaryota</taxon>
        <taxon>Viridiplantae</taxon>
        <taxon>Streptophyta</taxon>
        <taxon>Embryophyta</taxon>
        <taxon>Tracheophyta</taxon>
        <taxon>Spermatophyta</taxon>
        <taxon>Magnoliopsida</taxon>
        <taxon>eudicotyledons</taxon>
        <taxon>Gunneridae</taxon>
        <taxon>Pentapetalae</taxon>
        <taxon>rosids</taxon>
        <taxon>fabids</taxon>
        <taxon>Malpighiales</taxon>
        <taxon>Rhizophoraceae</taxon>
        <taxon>Rhizophora</taxon>
    </lineage>
</organism>
<proteinExistence type="predicted"/>
<sequence>MLTHNNYNCSAINQEFKMSFYNLQNKVIKFRLMAQQQLSDYVTTYTNEFPKIEKKFPNRFQR</sequence>
<dbReference type="EMBL" id="GGEC01071408">
    <property type="protein sequence ID" value="MBX51892.1"/>
    <property type="molecule type" value="Transcribed_RNA"/>
</dbReference>
<reference evidence="1" key="1">
    <citation type="submission" date="2018-02" db="EMBL/GenBank/DDBJ databases">
        <title>Rhizophora mucronata_Transcriptome.</title>
        <authorList>
            <person name="Meera S.P."/>
            <person name="Sreeshan A."/>
            <person name="Augustine A."/>
        </authorList>
    </citation>
    <scope>NUCLEOTIDE SEQUENCE</scope>
    <source>
        <tissue evidence="1">Leaf</tissue>
    </source>
</reference>
<evidence type="ECO:0000313" key="1">
    <source>
        <dbReference type="EMBL" id="MBX51892.1"/>
    </source>
</evidence>